<dbReference type="InterPro" id="IPR002656">
    <property type="entry name" value="Acyl_transf_3_dom"/>
</dbReference>
<dbReference type="PANTHER" id="PTHR40074">
    <property type="entry name" value="O-ACETYLTRANSFERASE WECH"/>
    <property type="match status" value="1"/>
</dbReference>
<accession>A0A1L0B671</accession>
<evidence type="ECO:0000256" key="1">
    <source>
        <dbReference type="ARBA" id="ARBA00004651"/>
    </source>
</evidence>
<dbReference type="EMBL" id="FPLD01000042">
    <property type="protein sequence ID" value="SGY92130.1"/>
    <property type="molecule type" value="Genomic_DNA"/>
</dbReference>
<feature type="transmembrane region" description="Helical" evidence="7">
    <location>
        <begin position="176"/>
        <end position="193"/>
    </location>
</feature>
<feature type="transmembrane region" description="Helical" evidence="7">
    <location>
        <begin position="205"/>
        <end position="226"/>
    </location>
</feature>
<evidence type="ECO:0000313" key="10">
    <source>
        <dbReference type="Proteomes" id="UP000183794"/>
    </source>
</evidence>
<dbReference type="AlphaFoldDB" id="A0A1L0B671"/>
<feature type="transmembrane region" description="Helical" evidence="7">
    <location>
        <begin position="232"/>
        <end position="251"/>
    </location>
</feature>
<protein>
    <recommendedName>
        <fullName evidence="8">Acyltransferase 3 domain-containing protein</fullName>
    </recommendedName>
</protein>
<comment type="subcellular location">
    <subcellularLocation>
        <location evidence="1">Cell membrane</location>
        <topology evidence="1">Multi-pass membrane protein</topology>
    </subcellularLocation>
</comment>
<keyword evidence="6 7" id="KW-0472">Membrane</keyword>
<feature type="transmembrane region" description="Helical" evidence="7">
    <location>
        <begin position="113"/>
        <end position="138"/>
    </location>
</feature>
<gene>
    <name evidence="9" type="ORF">NVI5450_1329</name>
</gene>
<feature type="transmembrane region" description="Helical" evidence="7">
    <location>
        <begin position="263"/>
        <end position="282"/>
    </location>
</feature>
<proteinExistence type="inferred from homology"/>
<dbReference type="OrthoDB" id="7579632at2"/>
<dbReference type="Pfam" id="PF01757">
    <property type="entry name" value="Acyl_transf_3"/>
    <property type="match status" value="1"/>
</dbReference>
<evidence type="ECO:0000313" key="9">
    <source>
        <dbReference type="EMBL" id="SGY92130.1"/>
    </source>
</evidence>
<evidence type="ECO:0000256" key="4">
    <source>
        <dbReference type="ARBA" id="ARBA00022692"/>
    </source>
</evidence>
<reference evidence="9 10" key="1">
    <citation type="submission" date="2016-11" db="EMBL/GenBank/DDBJ databases">
        <authorList>
            <person name="Jaros S."/>
            <person name="Januszkiewicz K."/>
            <person name="Wedrychowicz H."/>
        </authorList>
    </citation>
    <scope>NUCLEOTIDE SEQUENCE [LARGE SCALE GENOMIC DNA]</scope>
    <source>
        <strain evidence="9">NVI 5450</strain>
    </source>
</reference>
<evidence type="ECO:0000256" key="2">
    <source>
        <dbReference type="ARBA" id="ARBA00007400"/>
    </source>
</evidence>
<comment type="similarity">
    <text evidence="2">Belongs to the acyltransferase 3 family.</text>
</comment>
<evidence type="ECO:0000256" key="5">
    <source>
        <dbReference type="ARBA" id="ARBA00022989"/>
    </source>
</evidence>
<dbReference type="PANTHER" id="PTHR40074:SF2">
    <property type="entry name" value="O-ACETYLTRANSFERASE WECH"/>
    <property type="match status" value="1"/>
</dbReference>
<evidence type="ECO:0000259" key="8">
    <source>
        <dbReference type="Pfam" id="PF01757"/>
    </source>
</evidence>
<feature type="transmembrane region" description="Helical" evidence="7">
    <location>
        <begin position="294"/>
        <end position="318"/>
    </location>
</feature>
<feature type="transmembrane region" description="Helical" evidence="7">
    <location>
        <begin position="150"/>
        <end position="170"/>
    </location>
</feature>
<feature type="transmembrane region" description="Helical" evidence="7">
    <location>
        <begin position="30"/>
        <end position="54"/>
    </location>
</feature>
<feature type="domain" description="Acyltransferase 3" evidence="8">
    <location>
        <begin position="3"/>
        <end position="309"/>
    </location>
</feature>
<dbReference type="GO" id="GO:0016413">
    <property type="term" value="F:O-acetyltransferase activity"/>
    <property type="evidence" value="ECO:0007669"/>
    <property type="project" value="TreeGrafter"/>
</dbReference>
<organism evidence="9 10">
    <name type="scientific">Moritella viscosa</name>
    <dbReference type="NCBI Taxonomy" id="80854"/>
    <lineage>
        <taxon>Bacteria</taxon>
        <taxon>Pseudomonadati</taxon>
        <taxon>Pseudomonadota</taxon>
        <taxon>Gammaproteobacteria</taxon>
        <taxon>Alteromonadales</taxon>
        <taxon>Moritellaceae</taxon>
        <taxon>Moritella</taxon>
    </lineage>
</organism>
<keyword evidence="5 7" id="KW-1133">Transmembrane helix</keyword>
<feature type="transmembrane region" description="Helical" evidence="7">
    <location>
        <begin position="7"/>
        <end position="24"/>
    </location>
</feature>
<dbReference type="RefSeq" id="WP_075497060.1">
    <property type="nucleotide sequence ID" value="NZ_CAWRBC010000122.1"/>
</dbReference>
<evidence type="ECO:0000256" key="6">
    <source>
        <dbReference type="ARBA" id="ARBA00023136"/>
    </source>
</evidence>
<sequence>MQFINNYRGIAILLIVLIHAIGTINNDDSAILFGIGLLLENSTILFVVVAGYLFSALSANFDYLKFLKHKFKVIIVPYFFVSLPAILIYMTGLKNTHFWIDMDWFHSLSLVYQYLYLMASGSHLVTLWFIPMIIPFYLLSPVIIYIKSKCLLEAFFIVSLVPALWFGRPYFSENNMIWSVYFLPAYLLGMVLWQRPRIYEVLVEYSGYILVGYIVIYLSSSWLSAFSSSVDLLWKMSLSVILIACSKRHLSKKNRWLNMFAHLSFYLFFVHGYFIGVIRILYKHYFNTEVSGIIAASVSFSITIILSLLSFVIIKLILKEKSKIFVGL</sequence>
<feature type="transmembrane region" description="Helical" evidence="7">
    <location>
        <begin position="75"/>
        <end position="93"/>
    </location>
</feature>
<dbReference type="GO" id="GO:0009246">
    <property type="term" value="P:enterobacterial common antigen biosynthetic process"/>
    <property type="evidence" value="ECO:0007669"/>
    <property type="project" value="TreeGrafter"/>
</dbReference>
<evidence type="ECO:0000256" key="7">
    <source>
        <dbReference type="SAM" id="Phobius"/>
    </source>
</evidence>
<dbReference type="GO" id="GO:0005886">
    <property type="term" value="C:plasma membrane"/>
    <property type="evidence" value="ECO:0007669"/>
    <property type="project" value="UniProtKB-SubCell"/>
</dbReference>
<keyword evidence="3" id="KW-1003">Cell membrane</keyword>
<keyword evidence="4 7" id="KW-0812">Transmembrane</keyword>
<name>A0A1L0B671_9GAMM</name>
<evidence type="ECO:0000256" key="3">
    <source>
        <dbReference type="ARBA" id="ARBA00022475"/>
    </source>
</evidence>
<dbReference type="Proteomes" id="UP000183794">
    <property type="component" value="Unassembled WGS sequence"/>
</dbReference>